<dbReference type="InterPro" id="IPR012433">
    <property type="entry name" value="Imm11"/>
</dbReference>
<dbReference type="Proteomes" id="UP000537825">
    <property type="component" value="Unassembled WGS sequence"/>
</dbReference>
<organism evidence="2 3">
    <name type="scientific">Corallococcus exiguus</name>
    <dbReference type="NCBI Taxonomy" id="83462"/>
    <lineage>
        <taxon>Bacteria</taxon>
        <taxon>Pseudomonadati</taxon>
        <taxon>Myxococcota</taxon>
        <taxon>Myxococcia</taxon>
        <taxon>Myxococcales</taxon>
        <taxon>Cystobacterineae</taxon>
        <taxon>Myxococcaceae</taxon>
        <taxon>Corallococcus</taxon>
    </lineage>
</organism>
<gene>
    <name evidence="2" type="ORF">GTZ93_00830</name>
</gene>
<dbReference type="EMBL" id="JAAAPK010000001">
    <property type="protein sequence ID" value="NBC38358.1"/>
    <property type="molecule type" value="Genomic_DNA"/>
</dbReference>
<name>A0A7X4Y461_9BACT</name>
<evidence type="ECO:0000313" key="2">
    <source>
        <dbReference type="EMBL" id="NBC38358.1"/>
    </source>
</evidence>
<sequence length="188" mass="21169">MSRRFFELHDDVQQPGRWHLTHPTQPDGAELEDPWQFTEGRSIAVPPRLRVPIDVPGRPLDFSLAGLSVPLVHVRIANVFLERAPQDVQLVPVEVPGQPDQYCILVVTRLLECIDERASRVRFWSEEDGIPEKVGQYSSVRDLHVDPARIANARAFRAKGWPGPLLISEEIKQGLESLKTTGALFTPV</sequence>
<dbReference type="Pfam" id="PF07791">
    <property type="entry name" value="Imm11"/>
    <property type="match status" value="1"/>
</dbReference>
<dbReference type="AlphaFoldDB" id="A0A7X4Y461"/>
<protein>
    <recommendedName>
        <fullName evidence="1">Immunity MXAN-0049 protein domain-containing protein</fullName>
    </recommendedName>
</protein>
<accession>A0A7X4Y461</accession>
<reference evidence="2 3" key="1">
    <citation type="submission" date="2020-01" db="EMBL/GenBank/DDBJ databases">
        <title>The draft genome sequence of Corallococcus exiguus DSM 14696.</title>
        <authorList>
            <person name="Zhang X."/>
            <person name="Zhu H."/>
        </authorList>
    </citation>
    <scope>NUCLEOTIDE SEQUENCE [LARGE SCALE GENOMIC DNA]</scope>
    <source>
        <strain evidence="2 3">DSM 14696</strain>
    </source>
</reference>
<evidence type="ECO:0000259" key="1">
    <source>
        <dbReference type="Pfam" id="PF07791"/>
    </source>
</evidence>
<keyword evidence="3" id="KW-1185">Reference proteome</keyword>
<evidence type="ECO:0000313" key="3">
    <source>
        <dbReference type="Proteomes" id="UP000537825"/>
    </source>
</evidence>
<proteinExistence type="predicted"/>
<feature type="domain" description="Immunity MXAN-0049 protein" evidence="1">
    <location>
        <begin position="58"/>
        <end position="187"/>
    </location>
</feature>
<dbReference type="RefSeq" id="WP_139923231.1">
    <property type="nucleotide sequence ID" value="NZ_CBCSLE010000134.1"/>
</dbReference>
<comment type="caution">
    <text evidence="2">The sequence shown here is derived from an EMBL/GenBank/DDBJ whole genome shotgun (WGS) entry which is preliminary data.</text>
</comment>